<evidence type="ECO:0000313" key="2">
    <source>
        <dbReference type="EMBL" id="EFA06728.1"/>
    </source>
</evidence>
<dbReference type="Proteomes" id="UP000007266">
    <property type="component" value="Linkage group 7"/>
</dbReference>
<name>D6WTH7_TRICA</name>
<dbReference type="AlphaFoldDB" id="D6WTH7"/>
<dbReference type="InterPro" id="IPR011009">
    <property type="entry name" value="Kinase-like_dom_sf"/>
</dbReference>
<gene>
    <name evidence="2" type="primary">AUGUSTUS-3.0.2_09659</name>
    <name evidence="2" type="ORF">TcasGA2_TC009659</name>
</gene>
<reference evidence="2 3" key="2">
    <citation type="journal article" date="2010" name="Nucleic Acids Res.">
        <title>BeetleBase in 2010: revisions to provide comprehensive genomic information for Tribolium castaneum.</title>
        <authorList>
            <person name="Kim H.S."/>
            <person name="Murphy T."/>
            <person name="Xia J."/>
            <person name="Caragea D."/>
            <person name="Park Y."/>
            <person name="Beeman R.W."/>
            <person name="Lorenzen M.D."/>
            <person name="Butcher S."/>
            <person name="Manak J.R."/>
            <person name="Brown S.J."/>
        </authorList>
    </citation>
    <scope>GENOME REANNOTATION</scope>
    <source>
        <strain evidence="2 3">Georgia GA2</strain>
    </source>
</reference>
<dbReference type="OMA" id="WNNNFLY"/>
<reference evidence="2 3" key="1">
    <citation type="journal article" date="2008" name="Nature">
        <title>The genome of the model beetle and pest Tribolium castaneum.</title>
        <authorList>
            <consortium name="Tribolium Genome Sequencing Consortium"/>
            <person name="Richards S."/>
            <person name="Gibbs R.A."/>
            <person name="Weinstock G.M."/>
            <person name="Brown S.J."/>
            <person name="Denell R."/>
            <person name="Beeman R.W."/>
            <person name="Gibbs R."/>
            <person name="Beeman R.W."/>
            <person name="Brown S.J."/>
            <person name="Bucher G."/>
            <person name="Friedrich M."/>
            <person name="Grimmelikhuijzen C.J."/>
            <person name="Klingler M."/>
            <person name="Lorenzen M."/>
            <person name="Richards S."/>
            <person name="Roth S."/>
            <person name="Schroder R."/>
            <person name="Tautz D."/>
            <person name="Zdobnov E.M."/>
            <person name="Muzny D."/>
            <person name="Gibbs R.A."/>
            <person name="Weinstock G.M."/>
            <person name="Attaway T."/>
            <person name="Bell S."/>
            <person name="Buhay C.J."/>
            <person name="Chandrabose M.N."/>
            <person name="Chavez D."/>
            <person name="Clerk-Blankenburg K.P."/>
            <person name="Cree A."/>
            <person name="Dao M."/>
            <person name="Davis C."/>
            <person name="Chacko J."/>
            <person name="Dinh H."/>
            <person name="Dugan-Rocha S."/>
            <person name="Fowler G."/>
            <person name="Garner T.T."/>
            <person name="Garnes J."/>
            <person name="Gnirke A."/>
            <person name="Hawes A."/>
            <person name="Hernandez J."/>
            <person name="Hines S."/>
            <person name="Holder M."/>
            <person name="Hume J."/>
            <person name="Jhangiani S.N."/>
            <person name="Joshi V."/>
            <person name="Khan Z.M."/>
            <person name="Jackson L."/>
            <person name="Kovar C."/>
            <person name="Kowis A."/>
            <person name="Lee S."/>
            <person name="Lewis L.R."/>
            <person name="Margolis J."/>
            <person name="Morgan M."/>
            <person name="Nazareth L.V."/>
            <person name="Nguyen N."/>
            <person name="Okwuonu G."/>
            <person name="Parker D."/>
            <person name="Richards S."/>
            <person name="Ruiz S.J."/>
            <person name="Santibanez J."/>
            <person name="Savard J."/>
            <person name="Scherer S.E."/>
            <person name="Schneider B."/>
            <person name="Sodergren E."/>
            <person name="Tautz D."/>
            <person name="Vattahil S."/>
            <person name="Villasana D."/>
            <person name="White C.S."/>
            <person name="Wright R."/>
            <person name="Park Y."/>
            <person name="Beeman R.W."/>
            <person name="Lord J."/>
            <person name="Oppert B."/>
            <person name="Lorenzen M."/>
            <person name="Brown S."/>
            <person name="Wang L."/>
            <person name="Savard J."/>
            <person name="Tautz D."/>
            <person name="Richards S."/>
            <person name="Weinstock G."/>
            <person name="Gibbs R.A."/>
            <person name="Liu Y."/>
            <person name="Worley K."/>
            <person name="Weinstock G."/>
            <person name="Elsik C.G."/>
            <person name="Reese J.T."/>
            <person name="Elhaik E."/>
            <person name="Landan G."/>
            <person name="Graur D."/>
            <person name="Arensburger P."/>
            <person name="Atkinson P."/>
            <person name="Beeman R.W."/>
            <person name="Beidler J."/>
            <person name="Brown S.J."/>
            <person name="Demuth J.P."/>
            <person name="Drury D.W."/>
            <person name="Du Y.Z."/>
            <person name="Fujiwara H."/>
            <person name="Lorenzen M."/>
            <person name="Maselli V."/>
            <person name="Osanai M."/>
            <person name="Park Y."/>
            <person name="Robertson H.M."/>
            <person name="Tu Z."/>
            <person name="Wang J.J."/>
            <person name="Wang S."/>
            <person name="Richards S."/>
            <person name="Song H."/>
            <person name="Zhang L."/>
            <person name="Sodergren E."/>
            <person name="Werner D."/>
            <person name="Stanke M."/>
            <person name="Morgenstern B."/>
            <person name="Solovyev V."/>
            <person name="Kosarev P."/>
            <person name="Brown G."/>
            <person name="Chen H.C."/>
            <person name="Ermolaeva O."/>
            <person name="Hlavina W."/>
            <person name="Kapustin Y."/>
            <person name="Kiryutin B."/>
            <person name="Kitts P."/>
            <person name="Maglott D."/>
            <person name="Pruitt K."/>
            <person name="Sapojnikov V."/>
            <person name="Souvorov A."/>
            <person name="Mackey A.J."/>
            <person name="Waterhouse R.M."/>
            <person name="Wyder S."/>
            <person name="Zdobnov E.M."/>
            <person name="Zdobnov E.M."/>
            <person name="Wyder S."/>
            <person name="Kriventseva E.V."/>
            <person name="Kadowaki T."/>
            <person name="Bork P."/>
            <person name="Aranda M."/>
            <person name="Bao R."/>
            <person name="Beermann A."/>
            <person name="Berns N."/>
            <person name="Bolognesi R."/>
            <person name="Bonneton F."/>
            <person name="Bopp D."/>
            <person name="Brown S.J."/>
            <person name="Bucher G."/>
            <person name="Butts T."/>
            <person name="Chaumot A."/>
            <person name="Denell R.E."/>
            <person name="Ferrier D.E."/>
            <person name="Friedrich M."/>
            <person name="Gordon C.M."/>
            <person name="Jindra M."/>
            <person name="Klingler M."/>
            <person name="Lan Q."/>
            <person name="Lattorff H.M."/>
            <person name="Laudet V."/>
            <person name="von Levetsow C."/>
            <person name="Liu Z."/>
            <person name="Lutz R."/>
            <person name="Lynch J.A."/>
            <person name="da Fonseca R.N."/>
            <person name="Posnien N."/>
            <person name="Reuter R."/>
            <person name="Roth S."/>
            <person name="Savard J."/>
            <person name="Schinko J.B."/>
            <person name="Schmitt C."/>
            <person name="Schoppmeier M."/>
            <person name="Schroder R."/>
            <person name="Shippy T.D."/>
            <person name="Simonnet F."/>
            <person name="Marques-Souza H."/>
            <person name="Tautz D."/>
            <person name="Tomoyasu Y."/>
            <person name="Trauner J."/>
            <person name="Van der Zee M."/>
            <person name="Vervoort M."/>
            <person name="Wittkopp N."/>
            <person name="Wimmer E.A."/>
            <person name="Yang X."/>
            <person name="Jones A.K."/>
            <person name="Sattelle D.B."/>
            <person name="Ebert P.R."/>
            <person name="Nelson D."/>
            <person name="Scott J.G."/>
            <person name="Beeman R.W."/>
            <person name="Muthukrishnan S."/>
            <person name="Kramer K.J."/>
            <person name="Arakane Y."/>
            <person name="Beeman R.W."/>
            <person name="Zhu Q."/>
            <person name="Hogenkamp D."/>
            <person name="Dixit R."/>
            <person name="Oppert B."/>
            <person name="Jiang H."/>
            <person name="Zou Z."/>
            <person name="Marshall J."/>
            <person name="Elpidina E."/>
            <person name="Vinokurov K."/>
            <person name="Oppert C."/>
            <person name="Zou Z."/>
            <person name="Evans J."/>
            <person name="Lu Z."/>
            <person name="Zhao P."/>
            <person name="Sumathipala N."/>
            <person name="Altincicek B."/>
            <person name="Vilcinskas A."/>
            <person name="Williams M."/>
            <person name="Hultmark D."/>
            <person name="Hetru C."/>
            <person name="Jiang H."/>
            <person name="Grimmelikhuijzen C.J."/>
            <person name="Hauser F."/>
            <person name="Cazzamali G."/>
            <person name="Williamson M."/>
            <person name="Park Y."/>
            <person name="Li B."/>
            <person name="Tanaka Y."/>
            <person name="Predel R."/>
            <person name="Neupert S."/>
            <person name="Schachtner J."/>
            <person name="Verleyen P."/>
            <person name="Raible F."/>
            <person name="Bork P."/>
            <person name="Friedrich M."/>
            <person name="Walden K.K."/>
            <person name="Robertson H.M."/>
            <person name="Angeli S."/>
            <person name="Foret S."/>
            <person name="Bucher G."/>
            <person name="Schuetz S."/>
            <person name="Maleszka R."/>
            <person name="Wimmer E.A."/>
            <person name="Beeman R.W."/>
            <person name="Lorenzen M."/>
            <person name="Tomoyasu Y."/>
            <person name="Miller S.C."/>
            <person name="Grossmann D."/>
            <person name="Bucher G."/>
        </authorList>
    </citation>
    <scope>NUCLEOTIDE SEQUENCE [LARGE SCALE GENOMIC DNA]</scope>
    <source>
        <strain evidence="2 3">Georgia GA2</strain>
    </source>
</reference>
<dbReference type="SUPFAM" id="SSF56112">
    <property type="entry name" value="Protein kinase-like (PK-like)"/>
    <property type="match status" value="1"/>
</dbReference>
<dbReference type="PANTHER" id="PTHR11012">
    <property type="entry name" value="PROTEIN KINASE-LIKE DOMAIN-CONTAINING"/>
    <property type="match status" value="1"/>
</dbReference>
<keyword evidence="3" id="KW-1185">Reference proteome</keyword>
<dbReference type="InterPro" id="IPR004119">
    <property type="entry name" value="EcKL"/>
</dbReference>
<dbReference type="KEGG" id="tca:663256"/>
<dbReference type="HOGENOM" id="CLU_010718_6_0_1"/>
<evidence type="ECO:0000259" key="1">
    <source>
        <dbReference type="SMART" id="SM00587"/>
    </source>
</evidence>
<dbReference type="PhylomeDB" id="D6WTH7"/>
<protein>
    <recommendedName>
        <fullName evidence="1">CHK kinase-like domain-containing protein</fullName>
    </recommendedName>
</protein>
<dbReference type="OrthoDB" id="190089at2759"/>
<organism evidence="2 3">
    <name type="scientific">Tribolium castaneum</name>
    <name type="common">Red flour beetle</name>
    <dbReference type="NCBI Taxonomy" id="7070"/>
    <lineage>
        <taxon>Eukaryota</taxon>
        <taxon>Metazoa</taxon>
        <taxon>Ecdysozoa</taxon>
        <taxon>Arthropoda</taxon>
        <taxon>Hexapoda</taxon>
        <taxon>Insecta</taxon>
        <taxon>Pterygota</taxon>
        <taxon>Neoptera</taxon>
        <taxon>Endopterygota</taxon>
        <taxon>Coleoptera</taxon>
        <taxon>Polyphaga</taxon>
        <taxon>Cucujiformia</taxon>
        <taxon>Tenebrionidae</taxon>
        <taxon>Tenebrionidae incertae sedis</taxon>
        <taxon>Tribolium</taxon>
    </lineage>
</organism>
<sequence length="380" mass="42961">MYTAEEVKSWLKPALKCDFSVTCVRPSEKGEGYMGDILFVQTSGALHLDLVLKCSKRSQQLRQTLPVQHCFENEIHFYDTILPAFARFQRSKNVSAFDSVPEYFGSFTSDNFEVVILENLKSSGFQLHDKTKALSRDRLELVLKEYGKFHAISAVMQAQDANFSKLVNGVLNVWEEFAEKTDAVQFFGAPIDEICDVLSPELAEKLRQFKAQINYILKDLRNAESFKVVTHGDCWSNNFMFKGSEVKILDWQTARFCNPAADLSYFIYACASEADLGEFGDLLKVYYRSFCEFGQLLGCDLGASYGFDQFVGDFKVFGKYGLLITLLAVKVALSKKEEAPDFAETAADFGNTFGYKNRNQKELKERISYVVAHAAGFNIL</sequence>
<dbReference type="Pfam" id="PF02958">
    <property type="entry name" value="EcKL"/>
    <property type="match status" value="1"/>
</dbReference>
<dbReference type="Gene3D" id="3.90.1200.10">
    <property type="match status" value="1"/>
</dbReference>
<dbReference type="EMBL" id="KQ971352">
    <property type="protein sequence ID" value="EFA06728.1"/>
    <property type="molecule type" value="Genomic_DNA"/>
</dbReference>
<evidence type="ECO:0000313" key="3">
    <source>
        <dbReference type="Proteomes" id="UP000007266"/>
    </source>
</evidence>
<proteinExistence type="predicted"/>
<dbReference type="SMART" id="SM00587">
    <property type="entry name" value="CHK"/>
    <property type="match status" value="1"/>
</dbReference>
<dbReference type="PANTHER" id="PTHR11012:SF30">
    <property type="entry name" value="PROTEIN KINASE-LIKE DOMAIN-CONTAINING"/>
    <property type="match status" value="1"/>
</dbReference>
<accession>D6WTH7</accession>
<dbReference type="InParanoid" id="D6WTH7"/>
<feature type="domain" description="CHK kinase-like" evidence="1">
    <location>
        <begin position="115"/>
        <end position="296"/>
    </location>
</feature>
<dbReference type="eggNOG" id="ENOG502RXUB">
    <property type="taxonomic scope" value="Eukaryota"/>
</dbReference>
<dbReference type="InterPro" id="IPR015897">
    <property type="entry name" value="CHK_kinase-like"/>
</dbReference>